<comment type="caution">
    <text evidence="2">The sequence shown here is derived from an EMBL/GenBank/DDBJ whole genome shotgun (WGS) entry which is preliminary data.</text>
</comment>
<protein>
    <recommendedName>
        <fullName evidence="4">Histone H1</fullName>
    </recommendedName>
</protein>
<reference evidence="2 3" key="1">
    <citation type="submission" date="2023-01" db="EMBL/GenBank/DDBJ databases">
        <title>Analysis of 21 Apiospora genomes using comparative genomics revels a genus with tremendous synthesis potential of carbohydrate active enzymes and secondary metabolites.</title>
        <authorList>
            <person name="Sorensen T."/>
        </authorList>
    </citation>
    <scope>NUCLEOTIDE SEQUENCE [LARGE SCALE GENOMIC DNA]</scope>
    <source>
        <strain evidence="2 3">CBS 20057</strain>
    </source>
</reference>
<accession>A0ABR1R1W3</accession>
<gene>
    <name evidence="2" type="ORF">PG991_015920</name>
</gene>
<evidence type="ECO:0000313" key="3">
    <source>
        <dbReference type="Proteomes" id="UP001396898"/>
    </source>
</evidence>
<feature type="compositionally biased region" description="Basic and acidic residues" evidence="1">
    <location>
        <begin position="130"/>
        <end position="142"/>
    </location>
</feature>
<feature type="region of interest" description="Disordered" evidence="1">
    <location>
        <begin position="70"/>
        <end position="149"/>
    </location>
</feature>
<evidence type="ECO:0008006" key="4">
    <source>
        <dbReference type="Google" id="ProtNLM"/>
    </source>
</evidence>
<dbReference type="Proteomes" id="UP001396898">
    <property type="component" value="Unassembled WGS sequence"/>
</dbReference>
<dbReference type="EMBL" id="JAQQWI010000024">
    <property type="protein sequence ID" value="KAK7994332.1"/>
    <property type="molecule type" value="Genomic_DNA"/>
</dbReference>
<name>A0ABR1R1W3_9PEZI</name>
<keyword evidence="3" id="KW-1185">Reference proteome</keyword>
<feature type="compositionally biased region" description="Low complexity" evidence="1">
    <location>
        <begin position="82"/>
        <end position="92"/>
    </location>
</feature>
<organism evidence="2 3">
    <name type="scientific">Apiospora marii</name>
    <dbReference type="NCBI Taxonomy" id="335849"/>
    <lineage>
        <taxon>Eukaryota</taxon>
        <taxon>Fungi</taxon>
        <taxon>Dikarya</taxon>
        <taxon>Ascomycota</taxon>
        <taxon>Pezizomycotina</taxon>
        <taxon>Sordariomycetes</taxon>
        <taxon>Xylariomycetidae</taxon>
        <taxon>Amphisphaeriales</taxon>
        <taxon>Apiosporaceae</taxon>
        <taxon>Apiospora</taxon>
    </lineage>
</organism>
<sequence length="149" mass="15745">MPPKKNVNPETATAPLSDVKILCYAMSTVSGFHVNSRLLATAMGMNVPSNATRKLRTIVEAAGFELKEGKITPKDGSFLPDAAGPSAAAAPAKGKRAAPKTEAPAGQRASKRLKGKGKAAEDEDEDDEETVKLEKEIKIKEEGLEEGEV</sequence>
<evidence type="ECO:0000256" key="1">
    <source>
        <dbReference type="SAM" id="MobiDB-lite"/>
    </source>
</evidence>
<evidence type="ECO:0000313" key="2">
    <source>
        <dbReference type="EMBL" id="KAK7994332.1"/>
    </source>
</evidence>
<proteinExistence type="predicted"/>